<dbReference type="PROSITE" id="PS51186">
    <property type="entry name" value="GNAT"/>
    <property type="match status" value="1"/>
</dbReference>
<dbReference type="RefSeq" id="WP_183513619.1">
    <property type="nucleotide sequence ID" value="NZ_JACIBU010000001.1"/>
</dbReference>
<dbReference type="Gene3D" id="3.40.630.30">
    <property type="match status" value="1"/>
</dbReference>
<organism evidence="4 5">
    <name type="scientific">Modestobacter versicolor</name>
    <dbReference type="NCBI Taxonomy" id="429133"/>
    <lineage>
        <taxon>Bacteria</taxon>
        <taxon>Bacillati</taxon>
        <taxon>Actinomycetota</taxon>
        <taxon>Actinomycetes</taxon>
        <taxon>Geodermatophilales</taxon>
        <taxon>Geodermatophilaceae</taxon>
        <taxon>Modestobacter</taxon>
    </lineage>
</organism>
<evidence type="ECO:0000256" key="2">
    <source>
        <dbReference type="ARBA" id="ARBA00023315"/>
    </source>
</evidence>
<keyword evidence="2 4" id="KW-0012">Acyltransferase</keyword>
<dbReference type="Pfam" id="PF13673">
    <property type="entry name" value="Acetyltransf_10"/>
    <property type="match status" value="1"/>
</dbReference>
<keyword evidence="1 4" id="KW-0808">Transferase</keyword>
<dbReference type="InterPro" id="IPR000182">
    <property type="entry name" value="GNAT_dom"/>
</dbReference>
<comment type="caution">
    <text evidence="4">The sequence shown here is derived from an EMBL/GenBank/DDBJ whole genome shotgun (WGS) entry which is preliminary data.</text>
</comment>
<reference evidence="4 5" key="1">
    <citation type="submission" date="2020-08" db="EMBL/GenBank/DDBJ databases">
        <title>Sequencing the genomes of 1000 actinobacteria strains.</title>
        <authorList>
            <person name="Klenk H.-P."/>
        </authorList>
    </citation>
    <scope>NUCLEOTIDE SEQUENCE [LARGE SCALE GENOMIC DNA]</scope>
    <source>
        <strain evidence="4 5">DSM 16678</strain>
    </source>
</reference>
<dbReference type="Proteomes" id="UP000580718">
    <property type="component" value="Unassembled WGS sequence"/>
</dbReference>
<sequence>MTGPTSIGPTAAVATAADWPDVAGLRHRVFVVEQGVPADLERDDADATAVHALSRDDAGRVVAVGRLLPDAAGPGRAVIGRMAADRAVRGRGHGAAVLAVLEQQAAARGQAEVELHAQVAARRFYERAGYTAVGAEYQEAGIAHVTMTRRLPGTGRQGPPGAV</sequence>
<feature type="domain" description="N-acetyltransferase" evidence="3">
    <location>
        <begin position="9"/>
        <end position="152"/>
    </location>
</feature>
<dbReference type="CDD" id="cd04301">
    <property type="entry name" value="NAT_SF"/>
    <property type="match status" value="1"/>
</dbReference>
<protein>
    <submittedName>
        <fullName evidence="4">Putative GNAT family N-acyltransferase</fullName>
    </submittedName>
</protein>
<evidence type="ECO:0000313" key="5">
    <source>
        <dbReference type="Proteomes" id="UP000580718"/>
    </source>
</evidence>
<evidence type="ECO:0000259" key="3">
    <source>
        <dbReference type="PROSITE" id="PS51186"/>
    </source>
</evidence>
<evidence type="ECO:0000256" key="1">
    <source>
        <dbReference type="ARBA" id="ARBA00022679"/>
    </source>
</evidence>
<dbReference type="InterPro" id="IPR016181">
    <property type="entry name" value="Acyl_CoA_acyltransferase"/>
</dbReference>
<proteinExistence type="predicted"/>
<dbReference type="AlphaFoldDB" id="A0A839XX54"/>
<evidence type="ECO:0000313" key="4">
    <source>
        <dbReference type="EMBL" id="MBB3675598.1"/>
    </source>
</evidence>
<accession>A0A839XX54</accession>
<dbReference type="InterPro" id="IPR050832">
    <property type="entry name" value="Bact_Acetyltransf"/>
</dbReference>
<dbReference type="GO" id="GO:0016747">
    <property type="term" value="F:acyltransferase activity, transferring groups other than amino-acyl groups"/>
    <property type="evidence" value="ECO:0007669"/>
    <property type="project" value="InterPro"/>
</dbReference>
<name>A0A839XX54_9ACTN</name>
<dbReference type="EMBL" id="JACIBU010000001">
    <property type="protein sequence ID" value="MBB3675598.1"/>
    <property type="molecule type" value="Genomic_DNA"/>
</dbReference>
<dbReference type="PANTHER" id="PTHR43877">
    <property type="entry name" value="AMINOALKYLPHOSPHONATE N-ACETYLTRANSFERASE-RELATED-RELATED"/>
    <property type="match status" value="1"/>
</dbReference>
<dbReference type="PANTHER" id="PTHR43877:SF2">
    <property type="entry name" value="AMINOALKYLPHOSPHONATE N-ACETYLTRANSFERASE-RELATED"/>
    <property type="match status" value="1"/>
</dbReference>
<dbReference type="SUPFAM" id="SSF55729">
    <property type="entry name" value="Acyl-CoA N-acyltransferases (Nat)"/>
    <property type="match status" value="1"/>
</dbReference>
<gene>
    <name evidence="4" type="ORF">FHX36_001333</name>
</gene>